<proteinExistence type="inferred from homology"/>
<evidence type="ECO:0000256" key="5">
    <source>
        <dbReference type="ARBA" id="ARBA00022692"/>
    </source>
</evidence>
<organism evidence="15 16">
    <name type="scientific">Pseudogemmatithrix spongiicola</name>
    <dbReference type="NCBI Taxonomy" id="3062599"/>
    <lineage>
        <taxon>Bacteria</taxon>
        <taxon>Pseudomonadati</taxon>
        <taxon>Gemmatimonadota</taxon>
        <taxon>Gemmatimonadia</taxon>
        <taxon>Gemmatimonadales</taxon>
        <taxon>Gemmatimonadaceae</taxon>
        <taxon>Pseudogemmatithrix</taxon>
    </lineage>
</organism>
<feature type="transmembrane region" description="Helical" evidence="12">
    <location>
        <begin position="31"/>
        <end position="47"/>
    </location>
</feature>
<dbReference type="GO" id="GO:0008270">
    <property type="term" value="F:zinc ion binding"/>
    <property type="evidence" value="ECO:0007669"/>
    <property type="project" value="UniProtKB-UniRule"/>
</dbReference>
<dbReference type="HAMAP" id="MF_00188">
    <property type="entry name" value="Pept_M48_protease_HtpX"/>
    <property type="match status" value="1"/>
</dbReference>
<dbReference type="PANTHER" id="PTHR43221:SF1">
    <property type="entry name" value="PROTEASE HTPX"/>
    <property type="match status" value="1"/>
</dbReference>
<reference evidence="15" key="1">
    <citation type="submission" date="2023-07" db="EMBL/GenBank/DDBJ databases">
        <authorList>
            <person name="Haufschild T."/>
            <person name="Kallscheuer N."/>
            <person name="Hammer J."/>
            <person name="Kohn T."/>
            <person name="Kabuu M."/>
            <person name="Jogler M."/>
            <person name="Wohfarth N."/>
            <person name="Heuer A."/>
            <person name="Rohde M."/>
            <person name="van Teeseling M.C.F."/>
            <person name="Jogler C."/>
        </authorList>
    </citation>
    <scope>NUCLEOTIDE SEQUENCE</scope>
    <source>
        <strain evidence="14">Strain 138</strain>
        <strain evidence="15">Strain 318</strain>
    </source>
</reference>
<dbReference type="Pfam" id="PF01435">
    <property type="entry name" value="Peptidase_M48"/>
    <property type="match status" value="1"/>
</dbReference>
<keyword evidence="6 12" id="KW-0479">Metal-binding</keyword>
<keyword evidence="9 12" id="KW-1133">Transmembrane helix</keyword>
<keyword evidence="4 12" id="KW-0645">Protease</keyword>
<evidence type="ECO:0000256" key="6">
    <source>
        <dbReference type="ARBA" id="ARBA00022723"/>
    </source>
</evidence>
<gene>
    <name evidence="12" type="primary">htpX</name>
    <name evidence="14" type="ORF">Strain138_002658</name>
    <name evidence="15" type="ORF">Strain318_002658</name>
</gene>
<dbReference type="InterPro" id="IPR050083">
    <property type="entry name" value="HtpX_protease"/>
</dbReference>
<feature type="active site" evidence="12">
    <location>
        <position position="131"/>
    </location>
</feature>
<keyword evidence="10 12" id="KW-0482">Metalloprotease</keyword>
<comment type="subcellular location">
    <subcellularLocation>
        <location evidence="1 12">Cell membrane</location>
        <topology evidence="1 12">Multi-pass membrane protein</topology>
    </subcellularLocation>
</comment>
<dbReference type="RefSeq" id="WP_367886199.1">
    <property type="nucleotide sequence ID" value="NZ_CP130612.1"/>
</dbReference>
<dbReference type="PANTHER" id="PTHR43221">
    <property type="entry name" value="PROTEASE HTPX"/>
    <property type="match status" value="1"/>
</dbReference>
<dbReference type="Proteomes" id="UP001229955">
    <property type="component" value="Chromosome"/>
</dbReference>
<evidence type="ECO:0000256" key="12">
    <source>
        <dbReference type="HAMAP-Rule" id="MF_00188"/>
    </source>
</evidence>
<evidence type="ECO:0000259" key="13">
    <source>
        <dbReference type="Pfam" id="PF01435"/>
    </source>
</evidence>
<evidence type="ECO:0000313" key="14">
    <source>
        <dbReference type="EMBL" id="WKW13340.1"/>
    </source>
</evidence>
<evidence type="ECO:0000256" key="3">
    <source>
        <dbReference type="ARBA" id="ARBA00022475"/>
    </source>
</evidence>
<feature type="binding site" evidence="12">
    <location>
        <position position="134"/>
    </location>
    <ligand>
        <name>Zn(2+)</name>
        <dbReference type="ChEBI" id="CHEBI:29105"/>
        <note>catalytic</note>
    </ligand>
</feature>
<dbReference type="CDD" id="cd07336">
    <property type="entry name" value="M48B_HtpX_like"/>
    <property type="match status" value="1"/>
</dbReference>
<evidence type="ECO:0000256" key="4">
    <source>
        <dbReference type="ARBA" id="ARBA00022670"/>
    </source>
</evidence>
<accession>A0AA49K2L3</accession>
<dbReference type="InterPro" id="IPR022919">
    <property type="entry name" value="Pept_M48_protease_HtpX"/>
</dbReference>
<feature type="transmembrane region" description="Helical" evidence="12">
    <location>
        <begin position="140"/>
        <end position="162"/>
    </location>
</feature>
<dbReference type="EMBL" id="CP130612">
    <property type="protein sequence ID" value="WKW13340.1"/>
    <property type="molecule type" value="Genomic_DNA"/>
</dbReference>
<evidence type="ECO:0000256" key="10">
    <source>
        <dbReference type="ARBA" id="ARBA00023049"/>
    </source>
</evidence>
<feature type="domain" description="Peptidase M48" evidence="13">
    <location>
        <begin position="65"/>
        <end position="275"/>
    </location>
</feature>
<keyword evidence="8 12" id="KW-0862">Zinc</keyword>
<dbReference type="GO" id="GO:0004222">
    <property type="term" value="F:metalloendopeptidase activity"/>
    <property type="evidence" value="ECO:0007669"/>
    <property type="project" value="UniProtKB-UniRule"/>
</dbReference>
<evidence type="ECO:0000256" key="9">
    <source>
        <dbReference type="ARBA" id="ARBA00022989"/>
    </source>
</evidence>
<evidence type="ECO:0000256" key="11">
    <source>
        <dbReference type="ARBA" id="ARBA00023136"/>
    </source>
</evidence>
<evidence type="ECO:0000313" key="15">
    <source>
        <dbReference type="EMBL" id="WKW16247.1"/>
    </source>
</evidence>
<feature type="binding site" evidence="12">
    <location>
        <position position="200"/>
    </location>
    <ligand>
        <name>Zn(2+)</name>
        <dbReference type="ChEBI" id="CHEBI:29105"/>
        <note>catalytic</note>
    </ligand>
</feature>
<dbReference type="Gene3D" id="3.30.2010.10">
    <property type="entry name" value="Metalloproteases ('zincins'), catalytic domain"/>
    <property type="match status" value="1"/>
</dbReference>
<evidence type="ECO:0000313" key="16">
    <source>
        <dbReference type="Proteomes" id="UP001229955"/>
    </source>
</evidence>
<dbReference type="GO" id="GO:0006508">
    <property type="term" value="P:proteolysis"/>
    <property type="evidence" value="ECO:0007669"/>
    <property type="project" value="UniProtKB-KW"/>
</dbReference>
<evidence type="ECO:0000256" key="8">
    <source>
        <dbReference type="ARBA" id="ARBA00022833"/>
    </source>
</evidence>
<name>A0AA49K2L3_9BACT</name>
<evidence type="ECO:0000256" key="7">
    <source>
        <dbReference type="ARBA" id="ARBA00022801"/>
    </source>
</evidence>
<sequence>MNNVKVFALMAAMTALLGAVGGVVGGQSGLVMALLFAGVMNVFMYWNSSKMVLKMYRAQVVDRAQAPELYEMTDRLRQRAGLPMPTLAIAPHDQPNAFATGRNEENAVVCVTEGLLKLVNRDELEGVIAHELAHIKNRDMLLQTITATMAGAISSLGQMALWFGGRDEEGNSNIVGAMVMFFVAPLAAALIQSAISRQREFKADAVGAEISGKPLALASSLQKLEAYAKRIPMDVAPAAAALAISNPLSALGGGMMSLFSTHPATELRVAKLQAMA</sequence>
<keyword evidence="7 12" id="KW-0378">Hydrolase</keyword>
<feature type="transmembrane region" description="Helical" evidence="12">
    <location>
        <begin position="174"/>
        <end position="195"/>
    </location>
</feature>
<comment type="cofactor">
    <cofactor evidence="12">
        <name>Zn(2+)</name>
        <dbReference type="ChEBI" id="CHEBI:29105"/>
    </cofactor>
    <text evidence="12">Binds 1 zinc ion per subunit.</text>
</comment>
<protein>
    <recommendedName>
        <fullName evidence="12">Protease HtpX homolog</fullName>
        <ecNumber evidence="12">3.4.24.-</ecNumber>
    </recommendedName>
</protein>
<dbReference type="GO" id="GO:0005886">
    <property type="term" value="C:plasma membrane"/>
    <property type="evidence" value="ECO:0007669"/>
    <property type="project" value="UniProtKB-SubCell"/>
</dbReference>
<keyword evidence="11 12" id="KW-0472">Membrane</keyword>
<dbReference type="AlphaFoldDB" id="A0AA49K2L3"/>
<dbReference type="EMBL" id="CP130613">
    <property type="protein sequence ID" value="WKW16247.1"/>
    <property type="molecule type" value="Genomic_DNA"/>
</dbReference>
<keyword evidence="16" id="KW-1185">Reference proteome</keyword>
<feature type="binding site" evidence="12">
    <location>
        <position position="130"/>
    </location>
    <ligand>
        <name>Zn(2+)</name>
        <dbReference type="ChEBI" id="CHEBI:29105"/>
        <note>catalytic</note>
    </ligand>
</feature>
<dbReference type="KEGG" id="pspc:Strain318_002658"/>
<accession>A0AA49JWT9</accession>
<keyword evidence="3 12" id="KW-1003">Cell membrane</keyword>
<comment type="similarity">
    <text evidence="2 12">Belongs to the peptidase M48B family.</text>
</comment>
<dbReference type="EC" id="3.4.24.-" evidence="12"/>
<evidence type="ECO:0000256" key="2">
    <source>
        <dbReference type="ARBA" id="ARBA00009779"/>
    </source>
</evidence>
<evidence type="ECO:0000256" key="1">
    <source>
        <dbReference type="ARBA" id="ARBA00004651"/>
    </source>
</evidence>
<keyword evidence="5 12" id="KW-0812">Transmembrane</keyword>
<dbReference type="InterPro" id="IPR001915">
    <property type="entry name" value="Peptidase_M48"/>
</dbReference>